<evidence type="ECO:0000313" key="2">
    <source>
        <dbReference type="Proteomes" id="UP000030481"/>
    </source>
</evidence>
<accession>A0A0A2B0P6</accession>
<reference evidence="2" key="1">
    <citation type="journal article" date="2014" name="Sci. Data">
        <title>Genomes of diverse isolates of the marine cyanobacterium Prochlorococcus.</title>
        <authorList>
            <person name="Biller S."/>
            <person name="Berube P."/>
            <person name="Thompson J."/>
            <person name="Kelly L."/>
            <person name="Roggensack S."/>
            <person name="Awad L."/>
            <person name="Roache-Johnson K."/>
            <person name="Ding H."/>
            <person name="Giovannoni S.J."/>
            <person name="Moore L.R."/>
            <person name="Chisholm S.W."/>
        </authorList>
    </citation>
    <scope>NUCLEOTIDE SEQUENCE [LARGE SCALE GENOMIC DNA]</scope>
</reference>
<dbReference type="AlphaFoldDB" id="A0A0A2B0P6"/>
<evidence type="ECO:0000313" key="1">
    <source>
        <dbReference type="EMBL" id="KGG07648.1"/>
    </source>
</evidence>
<name>A0A0A2B0P6_PROMR</name>
<sequence length="37" mass="4521">MNSPYTSHMRKNIPEENSNLFEENYLIFNHFMSNCHM</sequence>
<dbReference type="Proteomes" id="UP000030481">
    <property type="component" value="Unassembled WGS sequence"/>
</dbReference>
<dbReference type="EMBL" id="JNAR01000014">
    <property type="protein sequence ID" value="KGG07648.1"/>
    <property type="molecule type" value="Genomic_DNA"/>
</dbReference>
<protein>
    <submittedName>
        <fullName evidence="1">Uncharacterized protein</fullName>
    </submittedName>
</protein>
<comment type="caution">
    <text evidence="1">The sequence shown here is derived from an EMBL/GenBank/DDBJ whole genome shotgun (WGS) entry which is preliminary data.</text>
</comment>
<gene>
    <name evidence="1" type="ORF">EV01_1080</name>
</gene>
<organism evidence="1 2">
    <name type="scientific">Prochlorococcus marinus str. MIT 9401</name>
    <dbReference type="NCBI Taxonomy" id="167551"/>
    <lineage>
        <taxon>Bacteria</taxon>
        <taxon>Bacillati</taxon>
        <taxon>Cyanobacteriota</taxon>
        <taxon>Cyanophyceae</taxon>
        <taxon>Synechococcales</taxon>
        <taxon>Prochlorococcaceae</taxon>
        <taxon>Prochlorococcus</taxon>
    </lineage>
</organism>
<proteinExistence type="predicted"/>